<dbReference type="Gene3D" id="3.50.4.10">
    <property type="entry name" value="Hepatocyte Growth Factor"/>
    <property type="match status" value="2"/>
</dbReference>
<dbReference type="OrthoDB" id="160645at2759"/>
<evidence type="ECO:0000313" key="3">
    <source>
        <dbReference type="EMBL" id="KAF2228646.1"/>
    </source>
</evidence>
<feature type="domain" description="Apple" evidence="1">
    <location>
        <begin position="103"/>
        <end position="144"/>
    </location>
</feature>
<dbReference type="InterPro" id="IPR003609">
    <property type="entry name" value="Pan_app"/>
</dbReference>
<keyword evidence="4" id="KW-1185">Reference proteome</keyword>
<evidence type="ECO:0000259" key="2">
    <source>
        <dbReference type="Pfam" id="PF14295"/>
    </source>
</evidence>
<dbReference type="Pfam" id="PF00024">
    <property type="entry name" value="PAN_1"/>
    <property type="match status" value="1"/>
</dbReference>
<feature type="domain" description="Apple" evidence="2">
    <location>
        <begin position="15"/>
        <end position="57"/>
    </location>
</feature>
<name>A0A6A6GSA6_VIRVR</name>
<dbReference type="Proteomes" id="UP000800092">
    <property type="component" value="Unassembled WGS sequence"/>
</dbReference>
<feature type="non-terminal residue" evidence="3">
    <location>
        <position position="149"/>
    </location>
</feature>
<evidence type="ECO:0000259" key="1">
    <source>
        <dbReference type="Pfam" id="PF00024"/>
    </source>
</evidence>
<organism evidence="3 4">
    <name type="scientific">Viridothelium virens</name>
    <name type="common">Speckled blister lichen</name>
    <name type="synonym">Trypethelium virens</name>
    <dbReference type="NCBI Taxonomy" id="1048519"/>
    <lineage>
        <taxon>Eukaryota</taxon>
        <taxon>Fungi</taxon>
        <taxon>Dikarya</taxon>
        <taxon>Ascomycota</taxon>
        <taxon>Pezizomycotina</taxon>
        <taxon>Dothideomycetes</taxon>
        <taxon>Dothideomycetes incertae sedis</taxon>
        <taxon>Trypetheliales</taxon>
        <taxon>Trypetheliaceae</taxon>
        <taxon>Viridothelium</taxon>
    </lineage>
</organism>
<dbReference type="EMBL" id="ML991903">
    <property type="protein sequence ID" value="KAF2228646.1"/>
    <property type="molecule type" value="Genomic_DNA"/>
</dbReference>
<feature type="non-terminal residue" evidence="3">
    <location>
        <position position="1"/>
    </location>
</feature>
<dbReference type="AlphaFoldDB" id="A0A6A6GSA6"/>
<reference evidence="3" key="1">
    <citation type="journal article" date="2020" name="Stud. Mycol.">
        <title>101 Dothideomycetes genomes: a test case for predicting lifestyles and emergence of pathogens.</title>
        <authorList>
            <person name="Haridas S."/>
            <person name="Albert R."/>
            <person name="Binder M."/>
            <person name="Bloem J."/>
            <person name="Labutti K."/>
            <person name="Salamov A."/>
            <person name="Andreopoulos B."/>
            <person name="Baker S."/>
            <person name="Barry K."/>
            <person name="Bills G."/>
            <person name="Bluhm B."/>
            <person name="Cannon C."/>
            <person name="Castanera R."/>
            <person name="Culley D."/>
            <person name="Daum C."/>
            <person name="Ezra D."/>
            <person name="Gonzalez J."/>
            <person name="Henrissat B."/>
            <person name="Kuo A."/>
            <person name="Liang C."/>
            <person name="Lipzen A."/>
            <person name="Lutzoni F."/>
            <person name="Magnuson J."/>
            <person name="Mondo S."/>
            <person name="Nolan M."/>
            <person name="Ohm R."/>
            <person name="Pangilinan J."/>
            <person name="Park H.-J."/>
            <person name="Ramirez L."/>
            <person name="Alfaro M."/>
            <person name="Sun H."/>
            <person name="Tritt A."/>
            <person name="Yoshinaga Y."/>
            <person name="Zwiers L.-H."/>
            <person name="Turgeon B."/>
            <person name="Goodwin S."/>
            <person name="Spatafora J."/>
            <person name="Crous P."/>
            <person name="Grigoriev I."/>
        </authorList>
    </citation>
    <scope>NUCLEOTIDE SEQUENCE</scope>
    <source>
        <strain evidence="3">Tuck. ex Michener</strain>
    </source>
</reference>
<evidence type="ECO:0000313" key="4">
    <source>
        <dbReference type="Proteomes" id="UP000800092"/>
    </source>
</evidence>
<dbReference type="Pfam" id="PF14295">
    <property type="entry name" value="PAN_4"/>
    <property type="match status" value="1"/>
</dbReference>
<accession>A0A6A6GSA6</accession>
<sequence length="149" mass="15203">TDANGDAYTVQCNYDHGGGDLGNMLVNSFSDCFSACDNEPGCIAFSYLSGSGPGHCYFTTSLNPGQAAQGVDFAMRGYSSASEVSPTASSGPYELLCSTDHAGGDLETNQYSSLATCLSGCTASGSCIGVSYNPSSQLCHLKQSIIGTG</sequence>
<protein>
    <recommendedName>
        <fullName evidence="1 2">Apple domain-containing protein</fullName>
    </recommendedName>
</protein>
<proteinExistence type="predicted"/>
<gene>
    <name evidence="3" type="ORF">EV356DRAFT_436306</name>
</gene>